<dbReference type="InterPro" id="IPR016181">
    <property type="entry name" value="Acyl_CoA_acyltransferase"/>
</dbReference>
<proteinExistence type="inferred from homology"/>
<reference evidence="2" key="2">
    <citation type="journal article" date="2023" name="IMA Fungus">
        <title>Comparative genomic study of the Penicillium genus elucidates a diverse pangenome and 15 lateral gene transfer events.</title>
        <authorList>
            <person name="Petersen C."/>
            <person name="Sorensen T."/>
            <person name="Nielsen M.R."/>
            <person name="Sondergaard T.E."/>
            <person name="Sorensen J.L."/>
            <person name="Fitzpatrick D.A."/>
            <person name="Frisvad J.C."/>
            <person name="Nielsen K.L."/>
        </authorList>
    </citation>
    <scope>NUCLEOTIDE SEQUENCE</scope>
    <source>
        <strain evidence="2">IBT 29864</strain>
    </source>
</reference>
<dbReference type="Gene3D" id="3.40.630.30">
    <property type="match status" value="1"/>
</dbReference>
<accession>A0A9W9UUY2</accession>
<comment type="similarity">
    <text evidence="1">Belongs to the lysine N-acyltransferase MbtK family.</text>
</comment>
<dbReference type="GeneID" id="81442837"/>
<dbReference type="PANTHER" id="PTHR31438">
    <property type="entry name" value="LYSINE N-ACYLTRANSFERASE C17G9.06C-RELATED"/>
    <property type="match status" value="1"/>
</dbReference>
<evidence type="ECO:0008006" key="4">
    <source>
        <dbReference type="Google" id="ProtNLM"/>
    </source>
</evidence>
<sequence>MKYNKYSLPNGQQINVKPSFRGFTFIVDEHSLHGSFPPGWSISLYTENSGRGKPSIDEDGQFLIDSVSSFTRPTLLGDVLHLSSMSTPSINDAKPESAVTRQVAMILFATFLWYFQEPAPDQHEPTSNGNELPGFATDTGGEWILRVKGDGLLSGKHRMQKLERMGLIATADPSVGSQECPETFFEMFISQRAFWQLDPGIYLFTLDPPHFPVSDNEAWSSLPSLDAFGRGFPFGAGPNTSGTFIPSYYPPIPLQYKFTDSIRHPIRPRAPRQGEVFYTRFIPSGGQNMTFRIPLIPKGSSMRLYSTTTQPSEWSGPNLCLDPELMNDLKLLHRWMNQSPTHTSFIQSGSLEVQRENLKTCMSSKSSFPVLAYWGSTPVGFLEIFWVLEDRHGRLRGKVEDWDRGFRFFIGNDGFNSLDDLALFLSSVVHYCWLCDQRTSSVLVEVRAENERFVSSLRDIGFFRESEVYISQERALIMKIKRSFWVAPST</sequence>
<dbReference type="EMBL" id="JAPZBS010000009">
    <property type="protein sequence ID" value="KAJ5358332.1"/>
    <property type="molecule type" value="Genomic_DNA"/>
</dbReference>
<dbReference type="Proteomes" id="UP001147782">
    <property type="component" value="Unassembled WGS sequence"/>
</dbReference>
<dbReference type="AlphaFoldDB" id="A0A9W9UUY2"/>
<keyword evidence="3" id="KW-1185">Reference proteome</keyword>
<dbReference type="Pfam" id="PF13523">
    <property type="entry name" value="Acetyltransf_8"/>
    <property type="match status" value="1"/>
</dbReference>
<evidence type="ECO:0000313" key="2">
    <source>
        <dbReference type="EMBL" id="KAJ5358332.1"/>
    </source>
</evidence>
<protein>
    <recommendedName>
        <fullName evidence="4">Acyltransferase MbtK/IucB-like conserved domain-containing protein</fullName>
    </recommendedName>
</protein>
<organism evidence="2 3">
    <name type="scientific">Penicillium cataractarum</name>
    <dbReference type="NCBI Taxonomy" id="2100454"/>
    <lineage>
        <taxon>Eukaryota</taxon>
        <taxon>Fungi</taxon>
        <taxon>Dikarya</taxon>
        <taxon>Ascomycota</taxon>
        <taxon>Pezizomycotina</taxon>
        <taxon>Eurotiomycetes</taxon>
        <taxon>Eurotiomycetidae</taxon>
        <taxon>Eurotiales</taxon>
        <taxon>Aspergillaceae</taxon>
        <taxon>Penicillium</taxon>
    </lineage>
</organism>
<evidence type="ECO:0000313" key="3">
    <source>
        <dbReference type="Proteomes" id="UP001147782"/>
    </source>
</evidence>
<dbReference type="GO" id="GO:0016410">
    <property type="term" value="F:N-acyltransferase activity"/>
    <property type="evidence" value="ECO:0007669"/>
    <property type="project" value="TreeGrafter"/>
</dbReference>
<dbReference type="OrthoDB" id="448427at2759"/>
<reference evidence="2" key="1">
    <citation type="submission" date="2022-11" db="EMBL/GenBank/DDBJ databases">
        <authorList>
            <person name="Petersen C."/>
        </authorList>
    </citation>
    <scope>NUCLEOTIDE SEQUENCE</scope>
    <source>
        <strain evidence="2">IBT 29864</strain>
    </source>
</reference>
<gene>
    <name evidence="2" type="ORF">N7496_010745</name>
</gene>
<dbReference type="RefSeq" id="XP_056549618.1">
    <property type="nucleotide sequence ID" value="XM_056703658.1"/>
</dbReference>
<evidence type="ECO:0000256" key="1">
    <source>
        <dbReference type="ARBA" id="ARBA00009893"/>
    </source>
</evidence>
<dbReference type="SUPFAM" id="SSF55729">
    <property type="entry name" value="Acyl-CoA N-acyltransferases (Nat)"/>
    <property type="match status" value="1"/>
</dbReference>
<name>A0A9W9UUY2_9EURO</name>
<dbReference type="PANTHER" id="PTHR31438:SF1">
    <property type="entry name" value="LYSINE N-ACYLTRANSFERASE C17G9.06C-RELATED"/>
    <property type="match status" value="1"/>
</dbReference>
<comment type="caution">
    <text evidence="2">The sequence shown here is derived from an EMBL/GenBank/DDBJ whole genome shotgun (WGS) entry which is preliminary data.</text>
</comment>